<dbReference type="InterPro" id="IPR011256">
    <property type="entry name" value="Reg_factor_effector_dom_sf"/>
</dbReference>
<organism evidence="2 3">
    <name type="scientific">Kocuria palustris PEL</name>
    <dbReference type="NCBI Taxonomy" id="1236550"/>
    <lineage>
        <taxon>Bacteria</taxon>
        <taxon>Bacillati</taxon>
        <taxon>Actinomycetota</taxon>
        <taxon>Actinomycetes</taxon>
        <taxon>Micrococcales</taxon>
        <taxon>Micrococcaceae</taxon>
        <taxon>Kocuria</taxon>
    </lineage>
</organism>
<comment type="caution">
    <text evidence="2">The sequence shown here is derived from an EMBL/GenBank/DDBJ whole genome shotgun (WGS) entry which is preliminary data.</text>
</comment>
<dbReference type="InterPro" id="IPR010499">
    <property type="entry name" value="AraC_E-bd"/>
</dbReference>
<name>M2YCX1_9MICC</name>
<reference evidence="2 3" key="1">
    <citation type="journal article" date="2014" name="Genome Announc.">
        <title>Draft Genome Sequence of Kocuria palustris PEL.</title>
        <authorList>
            <person name="Sharma G."/>
            <person name="Khatri I."/>
            <person name="Subramanian S."/>
        </authorList>
    </citation>
    <scope>NUCLEOTIDE SEQUENCE [LARGE SCALE GENOMIC DNA]</scope>
    <source>
        <strain evidence="2 3">PEL</strain>
    </source>
</reference>
<proteinExistence type="predicted"/>
<dbReference type="STRING" id="71999.KPaMU14_07060"/>
<dbReference type="SUPFAM" id="SSF55136">
    <property type="entry name" value="Probable bacterial effector-binding domain"/>
    <property type="match status" value="1"/>
</dbReference>
<dbReference type="Proteomes" id="UP000009877">
    <property type="component" value="Unassembled WGS sequence"/>
</dbReference>
<feature type="domain" description="AraC effector-binding" evidence="1">
    <location>
        <begin position="20"/>
        <end position="177"/>
    </location>
</feature>
<dbReference type="Gene3D" id="3.20.80.10">
    <property type="entry name" value="Regulatory factor, effector binding domain"/>
    <property type="match status" value="1"/>
</dbReference>
<evidence type="ECO:0000313" key="3">
    <source>
        <dbReference type="Proteomes" id="UP000009877"/>
    </source>
</evidence>
<accession>M2YCX1</accession>
<dbReference type="SMART" id="SM00871">
    <property type="entry name" value="AraC_E_bind"/>
    <property type="match status" value="1"/>
</dbReference>
<protein>
    <recommendedName>
        <fullName evidence="1">AraC effector-binding domain-containing protein</fullName>
    </recommendedName>
</protein>
<dbReference type="EMBL" id="ANHZ02000014">
    <property type="protein sequence ID" value="EME36464.1"/>
    <property type="molecule type" value="Genomic_DNA"/>
</dbReference>
<gene>
    <name evidence="2" type="ORF">C884_00451</name>
</gene>
<evidence type="ECO:0000313" key="2">
    <source>
        <dbReference type="EMBL" id="EME36464.1"/>
    </source>
</evidence>
<keyword evidence="3" id="KW-1185">Reference proteome</keyword>
<dbReference type="RefSeq" id="WP_006214872.1">
    <property type="nucleotide sequence ID" value="NZ_ANHZ02000014.1"/>
</dbReference>
<dbReference type="AlphaFoldDB" id="M2YCX1"/>
<sequence>MTQESTPFGSPMGLSQEPVTSLEVFEAQQVPTLVLKVHGQPMDRMPEVFDTAFRAIFPAMAQHGLTPSGPAFALYHRAPDETADFEVGMPLTEPSESVIEAADGVRLEPSWLPGGRAARISHLGGFDQLSTAWAGFMGQVASAGETPELPFWEVYVTEPSPEMDPVDLRTDLFTRLG</sequence>
<evidence type="ECO:0000259" key="1">
    <source>
        <dbReference type="SMART" id="SM00871"/>
    </source>
</evidence>